<reference evidence="3 4" key="1">
    <citation type="journal article" date="2010" name="J. Bacteriol.">
        <title>Genome sequence of Lentisphaera araneosa HTCC2155T, the type species of the order Lentisphaerales in the phylum Lentisphaerae.</title>
        <authorList>
            <person name="Thrash J.C."/>
            <person name="Cho J.C."/>
            <person name="Vergin K.L."/>
            <person name="Morris R.M."/>
            <person name="Giovannoni S.J."/>
        </authorList>
    </citation>
    <scope>NUCLEOTIDE SEQUENCE [LARGE SCALE GENOMIC DNA]</scope>
    <source>
        <strain evidence="3 4">HTCC2155</strain>
    </source>
</reference>
<name>A6DMK8_9BACT</name>
<evidence type="ECO:0000256" key="1">
    <source>
        <dbReference type="PROSITE-ProRule" id="PRU00464"/>
    </source>
</evidence>
<accession>A6DMK8</accession>
<dbReference type="STRING" id="313628.LNTAR_16052"/>
<dbReference type="InterPro" id="IPR036265">
    <property type="entry name" value="HIT-like_sf"/>
</dbReference>
<gene>
    <name evidence="3" type="ORF">LNTAR_16052</name>
</gene>
<comment type="caution">
    <text evidence="3">The sequence shown here is derived from an EMBL/GenBank/DDBJ whole genome shotgun (WGS) entry which is preliminary data.</text>
</comment>
<dbReference type="OrthoDB" id="9784774at2"/>
<sequence length="138" mass="15759">MDNCIYCKISEHREHADIVYQDDTFCAFLHPTPINHGHIILTASAHCTSLTLLEDETYSKLHCLARKIAVAILKTKNYDGFNIQYNHGECAGQDSLHAALHIIPRVGTDGFHLNWRMQKPASEENRKELIEFIKNKIS</sequence>
<dbReference type="SUPFAM" id="SSF54197">
    <property type="entry name" value="HIT-like"/>
    <property type="match status" value="1"/>
</dbReference>
<dbReference type="eggNOG" id="COG0537">
    <property type="taxonomic scope" value="Bacteria"/>
</dbReference>
<dbReference type="Proteomes" id="UP000004947">
    <property type="component" value="Unassembled WGS sequence"/>
</dbReference>
<dbReference type="GO" id="GO:0003824">
    <property type="term" value="F:catalytic activity"/>
    <property type="evidence" value="ECO:0007669"/>
    <property type="project" value="InterPro"/>
</dbReference>
<dbReference type="InterPro" id="IPR011146">
    <property type="entry name" value="HIT-like"/>
</dbReference>
<protein>
    <submittedName>
        <fullName evidence="3">Hit-like protein</fullName>
    </submittedName>
</protein>
<dbReference type="Gene3D" id="3.30.428.10">
    <property type="entry name" value="HIT-like"/>
    <property type="match status" value="1"/>
</dbReference>
<dbReference type="GO" id="GO:0009117">
    <property type="term" value="P:nucleotide metabolic process"/>
    <property type="evidence" value="ECO:0007669"/>
    <property type="project" value="TreeGrafter"/>
</dbReference>
<proteinExistence type="predicted"/>
<feature type="domain" description="HIT" evidence="2">
    <location>
        <begin position="5"/>
        <end position="112"/>
    </location>
</feature>
<dbReference type="AlphaFoldDB" id="A6DMK8"/>
<dbReference type="PROSITE" id="PS51084">
    <property type="entry name" value="HIT_2"/>
    <property type="match status" value="1"/>
</dbReference>
<evidence type="ECO:0000313" key="4">
    <source>
        <dbReference type="Proteomes" id="UP000004947"/>
    </source>
</evidence>
<dbReference type="PANTHER" id="PTHR46648">
    <property type="entry name" value="HIT FAMILY PROTEIN 1"/>
    <property type="match status" value="1"/>
</dbReference>
<organism evidence="3 4">
    <name type="scientific">Lentisphaera araneosa HTCC2155</name>
    <dbReference type="NCBI Taxonomy" id="313628"/>
    <lineage>
        <taxon>Bacteria</taxon>
        <taxon>Pseudomonadati</taxon>
        <taxon>Lentisphaerota</taxon>
        <taxon>Lentisphaeria</taxon>
        <taxon>Lentisphaerales</taxon>
        <taxon>Lentisphaeraceae</taxon>
        <taxon>Lentisphaera</taxon>
    </lineage>
</organism>
<dbReference type="Pfam" id="PF01230">
    <property type="entry name" value="HIT"/>
    <property type="match status" value="1"/>
</dbReference>
<dbReference type="RefSeq" id="WP_007279106.1">
    <property type="nucleotide sequence ID" value="NZ_ABCK01000011.1"/>
</dbReference>
<dbReference type="InterPro" id="IPR001310">
    <property type="entry name" value="Histidine_triad_HIT"/>
</dbReference>
<evidence type="ECO:0000313" key="3">
    <source>
        <dbReference type="EMBL" id="EDM27198.1"/>
    </source>
</evidence>
<dbReference type="EMBL" id="ABCK01000011">
    <property type="protein sequence ID" value="EDM27198.1"/>
    <property type="molecule type" value="Genomic_DNA"/>
</dbReference>
<keyword evidence="4" id="KW-1185">Reference proteome</keyword>
<evidence type="ECO:0000259" key="2">
    <source>
        <dbReference type="PROSITE" id="PS51084"/>
    </source>
</evidence>
<comment type="caution">
    <text evidence="1">Lacks conserved residue(s) required for the propagation of feature annotation.</text>
</comment>
<dbReference type="PANTHER" id="PTHR46648:SF1">
    <property type="entry name" value="ADENOSINE 5'-MONOPHOSPHORAMIDASE HNT1"/>
    <property type="match status" value="1"/>
</dbReference>